<dbReference type="Pfam" id="PF00027">
    <property type="entry name" value="cNMP_binding"/>
    <property type="match status" value="1"/>
</dbReference>
<dbReference type="PANTHER" id="PTHR24567">
    <property type="entry name" value="CRP FAMILY TRANSCRIPTIONAL REGULATORY PROTEIN"/>
    <property type="match status" value="1"/>
</dbReference>
<accession>A0A3B0U0A0</accession>
<reference evidence="2" key="1">
    <citation type="submission" date="2018-06" db="EMBL/GenBank/DDBJ databases">
        <authorList>
            <person name="Zhirakovskaya E."/>
        </authorList>
    </citation>
    <scope>NUCLEOTIDE SEQUENCE</scope>
</reference>
<proteinExistence type="predicted"/>
<dbReference type="Gene3D" id="2.60.120.10">
    <property type="entry name" value="Jelly Rolls"/>
    <property type="match status" value="1"/>
</dbReference>
<organism evidence="2">
    <name type="scientific">hydrothermal vent metagenome</name>
    <dbReference type="NCBI Taxonomy" id="652676"/>
    <lineage>
        <taxon>unclassified sequences</taxon>
        <taxon>metagenomes</taxon>
        <taxon>ecological metagenomes</taxon>
    </lineage>
</organism>
<dbReference type="SMART" id="SM00100">
    <property type="entry name" value="cNMP"/>
    <property type="match status" value="1"/>
</dbReference>
<dbReference type="InterPro" id="IPR014710">
    <property type="entry name" value="RmlC-like_jellyroll"/>
</dbReference>
<feature type="domain" description="Cyclic nucleotide-binding" evidence="1">
    <location>
        <begin position="14"/>
        <end position="121"/>
    </location>
</feature>
<dbReference type="PROSITE" id="PS50042">
    <property type="entry name" value="CNMP_BINDING_3"/>
    <property type="match status" value="1"/>
</dbReference>
<gene>
    <name evidence="2" type="ORF">MNBD_ALPHA09-576</name>
</gene>
<name>A0A3B0U0A0_9ZZZZ</name>
<dbReference type="GO" id="GO:0003700">
    <property type="term" value="F:DNA-binding transcription factor activity"/>
    <property type="evidence" value="ECO:0007669"/>
    <property type="project" value="TreeGrafter"/>
</dbReference>
<dbReference type="GO" id="GO:0005829">
    <property type="term" value="C:cytosol"/>
    <property type="evidence" value="ECO:0007669"/>
    <property type="project" value="TreeGrafter"/>
</dbReference>
<dbReference type="EMBL" id="UOEM01000124">
    <property type="protein sequence ID" value="VAW19127.1"/>
    <property type="molecule type" value="Genomic_DNA"/>
</dbReference>
<evidence type="ECO:0000259" key="1">
    <source>
        <dbReference type="PROSITE" id="PS50042"/>
    </source>
</evidence>
<dbReference type="CDD" id="cd00038">
    <property type="entry name" value="CAP_ED"/>
    <property type="match status" value="1"/>
</dbReference>
<dbReference type="InterPro" id="IPR050397">
    <property type="entry name" value="Env_Response_Regulators"/>
</dbReference>
<protein>
    <recommendedName>
        <fullName evidence="1">Cyclic nucleotide-binding domain-containing protein</fullName>
    </recommendedName>
</protein>
<dbReference type="PANTHER" id="PTHR24567:SF74">
    <property type="entry name" value="HTH-TYPE TRANSCRIPTIONAL REGULATOR ARCR"/>
    <property type="match status" value="1"/>
</dbReference>
<dbReference type="InterPro" id="IPR018490">
    <property type="entry name" value="cNMP-bd_dom_sf"/>
</dbReference>
<dbReference type="SUPFAM" id="SSF51206">
    <property type="entry name" value="cAMP-binding domain-like"/>
    <property type="match status" value="1"/>
</dbReference>
<evidence type="ECO:0000313" key="2">
    <source>
        <dbReference type="EMBL" id="VAW19127.1"/>
    </source>
</evidence>
<dbReference type="AlphaFoldDB" id="A0A3B0U0A0"/>
<sequence length="182" mass="20689">MIAIMYESFVEKLIARANKPRALDHGTHLFHQSEPVRSVFIVEEGLVELVRHQQDGASIILQRAKRQSVVAEASIYSEFYHCDAVVKLPSRIFALPKANFLTLLRQDEDLSKSWAAHLAREVQSARSQIEILSRKTVSERLDGWFAWQGNDLPPKGQWKNIAVLIGVSPEALYRELAKRRSG</sequence>
<dbReference type="InterPro" id="IPR000595">
    <property type="entry name" value="cNMP-bd_dom"/>
</dbReference>